<organism evidence="10 11">
    <name type="scientific">Cysteiniphilum litorale</name>
    <dbReference type="NCBI Taxonomy" id="2056700"/>
    <lineage>
        <taxon>Bacteria</taxon>
        <taxon>Pseudomonadati</taxon>
        <taxon>Pseudomonadota</taxon>
        <taxon>Gammaproteobacteria</taxon>
        <taxon>Thiotrichales</taxon>
        <taxon>Fastidiosibacteraceae</taxon>
        <taxon>Cysteiniphilum</taxon>
    </lineage>
</organism>
<evidence type="ECO:0000256" key="5">
    <source>
        <dbReference type="ARBA" id="ARBA00022990"/>
    </source>
</evidence>
<dbReference type="Pfam" id="PF13193">
    <property type="entry name" value="AMP-binding_C"/>
    <property type="match status" value="1"/>
</dbReference>
<feature type="domain" description="AMP-binding enzyme C-terminal" evidence="8">
    <location>
        <begin position="513"/>
        <end position="591"/>
    </location>
</feature>
<evidence type="ECO:0000256" key="3">
    <source>
        <dbReference type="ARBA" id="ARBA00022741"/>
    </source>
</evidence>
<keyword evidence="11" id="KW-1185">Reference proteome</keyword>
<evidence type="ECO:0000259" key="9">
    <source>
        <dbReference type="Pfam" id="PF16177"/>
    </source>
</evidence>
<keyword evidence="4" id="KW-0067">ATP-binding</keyword>
<reference evidence="10" key="1">
    <citation type="journal article" date="2014" name="Int. J. Syst. Evol. Microbiol.">
        <title>Complete genome sequence of Corynebacterium casei LMG S-19264T (=DSM 44701T), isolated from a smear-ripened cheese.</title>
        <authorList>
            <consortium name="US DOE Joint Genome Institute (JGI-PGF)"/>
            <person name="Walter F."/>
            <person name="Albersmeier A."/>
            <person name="Kalinowski J."/>
            <person name="Ruckert C."/>
        </authorList>
    </citation>
    <scope>NUCLEOTIDE SEQUENCE</scope>
    <source>
        <strain evidence="10">CGMCC 1.15758</strain>
    </source>
</reference>
<dbReference type="GO" id="GO:0016208">
    <property type="term" value="F:AMP binding"/>
    <property type="evidence" value="ECO:0007669"/>
    <property type="project" value="InterPro"/>
</dbReference>
<dbReference type="InterPro" id="IPR000873">
    <property type="entry name" value="AMP-dep_synth/lig_dom"/>
</dbReference>
<dbReference type="NCBIfam" id="TIGR02188">
    <property type="entry name" value="Ac_CoA_lig_AcsA"/>
    <property type="match status" value="1"/>
</dbReference>
<dbReference type="InterPro" id="IPR025110">
    <property type="entry name" value="AMP-bd_C"/>
</dbReference>
<dbReference type="NCBIfam" id="NF001208">
    <property type="entry name" value="PRK00174.1"/>
    <property type="match status" value="1"/>
</dbReference>
<evidence type="ECO:0000313" key="10">
    <source>
        <dbReference type="EMBL" id="GGG03408.1"/>
    </source>
</evidence>
<accession>A0A8J2Z5M5</accession>
<dbReference type="RefSeq" id="WP_117003430.1">
    <property type="nucleotide sequence ID" value="NZ_BMJS01000027.1"/>
</dbReference>
<dbReference type="PANTHER" id="PTHR24095">
    <property type="entry name" value="ACETYL-COENZYME A SYNTHETASE"/>
    <property type="match status" value="1"/>
</dbReference>
<comment type="caution">
    <text evidence="10">The sequence shown here is derived from an EMBL/GenBank/DDBJ whole genome shotgun (WGS) entry which is preliminary data.</text>
</comment>
<reference evidence="10" key="2">
    <citation type="submission" date="2020-09" db="EMBL/GenBank/DDBJ databases">
        <authorList>
            <person name="Sun Q."/>
            <person name="Zhou Y."/>
        </authorList>
    </citation>
    <scope>NUCLEOTIDE SEQUENCE</scope>
    <source>
        <strain evidence="10">CGMCC 1.15758</strain>
    </source>
</reference>
<dbReference type="PANTHER" id="PTHR24095:SF14">
    <property type="entry name" value="ACETYL-COENZYME A SYNTHETASE 1"/>
    <property type="match status" value="1"/>
</dbReference>
<comment type="similarity">
    <text evidence="1">Belongs to the ATP-dependent AMP-binding enzyme family.</text>
</comment>
<dbReference type="SUPFAM" id="SSF56801">
    <property type="entry name" value="Acetyl-CoA synthetase-like"/>
    <property type="match status" value="1"/>
</dbReference>
<proteinExistence type="inferred from homology"/>
<dbReference type="Proteomes" id="UP000636949">
    <property type="component" value="Unassembled WGS sequence"/>
</dbReference>
<dbReference type="EMBL" id="BMJS01000027">
    <property type="protein sequence ID" value="GGG03408.1"/>
    <property type="molecule type" value="Genomic_DNA"/>
</dbReference>
<dbReference type="InterPro" id="IPR032387">
    <property type="entry name" value="ACAS_N"/>
</dbReference>
<keyword evidence="5" id="KW-0007">Acetylation</keyword>
<dbReference type="GO" id="GO:0005524">
    <property type="term" value="F:ATP binding"/>
    <property type="evidence" value="ECO:0007669"/>
    <property type="project" value="UniProtKB-KW"/>
</dbReference>
<feature type="domain" description="Acetyl-coenzyme A synthetase N-terminal" evidence="9">
    <location>
        <begin position="9"/>
        <end position="60"/>
    </location>
</feature>
<dbReference type="InterPro" id="IPR020845">
    <property type="entry name" value="AMP-binding_CS"/>
</dbReference>
<evidence type="ECO:0000259" key="8">
    <source>
        <dbReference type="Pfam" id="PF13193"/>
    </source>
</evidence>
<feature type="domain" description="AMP-dependent synthetase/ligase" evidence="7">
    <location>
        <begin position="62"/>
        <end position="460"/>
    </location>
</feature>
<dbReference type="Pfam" id="PF16177">
    <property type="entry name" value="ACAS_N"/>
    <property type="match status" value="1"/>
</dbReference>
<dbReference type="EC" id="6.2.1.1" evidence="6"/>
<dbReference type="CDD" id="cd05966">
    <property type="entry name" value="ACS"/>
    <property type="match status" value="1"/>
</dbReference>
<evidence type="ECO:0000256" key="4">
    <source>
        <dbReference type="ARBA" id="ARBA00022840"/>
    </source>
</evidence>
<dbReference type="InterPro" id="IPR042099">
    <property type="entry name" value="ANL_N_sf"/>
</dbReference>
<dbReference type="Gene3D" id="3.30.300.30">
    <property type="match status" value="1"/>
</dbReference>
<dbReference type="InterPro" id="IPR011904">
    <property type="entry name" value="Ac_CoA_lig"/>
</dbReference>
<dbReference type="FunFam" id="3.40.50.12780:FF:000001">
    <property type="entry name" value="Acetyl-coenzyme A synthetase"/>
    <property type="match status" value="1"/>
</dbReference>
<dbReference type="PROSITE" id="PS00455">
    <property type="entry name" value="AMP_BINDING"/>
    <property type="match status" value="1"/>
</dbReference>
<dbReference type="GO" id="GO:0019427">
    <property type="term" value="P:acetyl-CoA biosynthetic process from acetate"/>
    <property type="evidence" value="ECO:0007669"/>
    <property type="project" value="UniProtKB-UniRule"/>
</dbReference>
<dbReference type="Gene3D" id="3.40.50.12780">
    <property type="entry name" value="N-terminal domain of ligase-like"/>
    <property type="match status" value="1"/>
</dbReference>
<keyword evidence="3" id="KW-0547">Nucleotide-binding</keyword>
<evidence type="ECO:0000256" key="2">
    <source>
        <dbReference type="ARBA" id="ARBA00022598"/>
    </source>
</evidence>
<dbReference type="AlphaFoldDB" id="A0A8J2Z5M5"/>
<evidence type="ECO:0000259" key="7">
    <source>
        <dbReference type="Pfam" id="PF00501"/>
    </source>
</evidence>
<dbReference type="GO" id="GO:0005829">
    <property type="term" value="C:cytosol"/>
    <property type="evidence" value="ECO:0007669"/>
    <property type="project" value="TreeGrafter"/>
</dbReference>
<protein>
    <recommendedName>
        <fullName evidence="6">Acetate--CoA ligase</fullName>
        <ecNumber evidence="6">6.2.1.1</ecNumber>
    </recommendedName>
</protein>
<sequence length="637" mass="71279">MSKGWLTEYAQSIEQTQNFWAKKSQIIDWISPWQTVSSGSFKEGNIKWFEEGELNACYNCVDRHLQKHADKVAFYWEGDNPEHSKSISYQMLYEQVNRFANVLKSIGVKKGDVVCIYLPMIVEAPVAMLACARIGAIHSVIFGGFSPVAIADRVNDAQSKFIITADGGFRGGKAVALKANVDEALKHCPSVEKVLVIKYANNPINWNNALDVDYKALLDKVPAICPVEVMKAEDPLFILYTSGSTGKPKGVVHTTAGYLVYAATTHKHIFDLQHNDVYWCTADVGWITGHSYVVYGPLVNATTSVLFEGVPSYPQKSRFFDVVDKYKVSIFYTAPTAIRALQAEGDNAVLAQTTRDSLRILGSVGEPINREAWHWYHEQVGKGQCAIVDTWWQTETGGIMISPDFSHQQKPGSAMTPFWGVDVAILDKTSAKEVKGALEAHDYGALVIKKPWPGMMRSLWGDHERYMQSYFNVYPGYYFPGDGAYRDQDNHYWISGRLDDVISIAGHRIGTAEVESVIDSHPAVAETAVVGIPDSIKGEVIYAYITLEKGVNPDDSLKKEIIQWVRKTYGPIASIKVIQWAPMLPKTRSGKIMRRILRKIAHFEEQQIGDTSTLADESCVKDLILHRVDYRKTENMS</sequence>
<evidence type="ECO:0000256" key="1">
    <source>
        <dbReference type="ARBA" id="ARBA00006432"/>
    </source>
</evidence>
<evidence type="ECO:0000256" key="6">
    <source>
        <dbReference type="NCBIfam" id="TIGR02188"/>
    </source>
</evidence>
<keyword evidence="2" id="KW-0436">Ligase</keyword>
<dbReference type="GO" id="GO:0003987">
    <property type="term" value="F:acetate-CoA ligase activity"/>
    <property type="evidence" value="ECO:0007669"/>
    <property type="project" value="UniProtKB-UniRule"/>
</dbReference>
<dbReference type="InterPro" id="IPR045851">
    <property type="entry name" value="AMP-bd_C_sf"/>
</dbReference>
<evidence type="ECO:0000313" key="11">
    <source>
        <dbReference type="Proteomes" id="UP000636949"/>
    </source>
</evidence>
<dbReference type="OrthoDB" id="9803968at2"/>
<dbReference type="Pfam" id="PF00501">
    <property type="entry name" value="AMP-binding"/>
    <property type="match status" value="1"/>
</dbReference>
<gene>
    <name evidence="10" type="primary">acsA</name>
    <name evidence="10" type="ORF">GCM10010995_21040</name>
</gene>
<name>A0A8J2Z5M5_9GAMM</name>